<reference evidence="3 4" key="1">
    <citation type="submission" date="2019-08" db="EMBL/GenBank/DDBJ databases">
        <title>Hyperibacter terrae gen. nov., sp. nov. and Hyperibacter viscosus sp. nov., two new members in the family Rhodospirillaceae isolated from the rhizosphere of Hypericum perforatum.</title>
        <authorList>
            <person name="Noviana Z."/>
        </authorList>
    </citation>
    <scope>NUCLEOTIDE SEQUENCE [LARGE SCALE GENOMIC DNA]</scope>
    <source>
        <strain evidence="3 4">R5959</strain>
    </source>
</reference>
<feature type="transmembrane region" description="Helical" evidence="1">
    <location>
        <begin position="72"/>
        <end position="90"/>
    </location>
</feature>
<name>A0A5J6N4K6_9PROT</name>
<dbReference type="InterPro" id="IPR000595">
    <property type="entry name" value="cNMP-bd_dom"/>
</dbReference>
<keyword evidence="1" id="KW-1133">Transmembrane helix</keyword>
<dbReference type="InterPro" id="IPR018488">
    <property type="entry name" value="cNMP-bd_CS"/>
</dbReference>
<accession>A0A5J6N4K6</accession>
<dbReference type="CDD" id="cd00038">
    <property type="entry name" value="CAP_ED"/>
    <property type="match status" value="1"/>
</dbReference>
<evidence type="ECO:0000259" key="2">
    <source>
        <dbReference type="PROSITE" id="PS50042"/>
    </source>
</evidence>
<dbReference type="InterPro" id="IPR014710">
    <property type="entry name" value="RmlC-like_jellyroll"/>
</dbReference>
<feature type="transmembrane region" description="Helical" evidence="1">
    <location>
        <begin position="38"/>
        <end position="60"/>
    </location>
</feature>
<dbReference type="PROSITE" id="PS00889">
    <property type="entry name" value="CNMP_BINDING_2"/>
    <property type="match status" value="1"/>
</dbReference>
<protein>
    <recommendedName>
        <fullName evidence="2">Cyclic nucleotide-binding domain-containing protein</fullName>
    </recommendedName>
</protein>
<sequence length="439" mass="45679">MGEIVTVALLGLAATASNLVGAACGLYLRISKLVLSGILAFAAGALISALAIELAFGSATAMRNEGFSADQAWYLIGGGFAVGAVIYYIASLALERRGAAVRFPSRFREYAQSRRRQDAGETIRLLAKCDLLRYLPPEHIELLLLCVQRRRLKAGEVLFRAGDQADALYIVASGKVVVSEDGDAGAPDGRALAELGEGQAFGEMALLTGGKRTATVRARTDTELLAIRNEDFAEFLAQDAALAEAMRRLGHARALANLSAGGAHPATWAAVASSSLNQPSRREAERLLAEASHGAGLAIVLGNILDTIPGCLVIGAKYSAMHSISPTLLLGMIIGGLPEAAASANMLNRAGYRDRTILALWSTVIVTGVIAALAGNLLLGSSQSLIQSFFQAVAGGAVLALVAHAMIPEAIEEAGSLIVLPTVAGFLFALYLALTESLG</sequence>
<dbReference type="InterPro" id="IPR018490">
    <property type="entry name" value="cNMP-bd_dom_sf"/>
</dbReference>
<dbReference type="PROSITE" id="PS50042">
    <property type="entry name" value="CNMP_BINDING_3"/>
    <property type="match status" value="1"/>
</dbReference>
<keyword evidence="1" id="KW-0472">Membrane</keyword>
<dbReference type="PANTHER" id="PTHR23011">
    <property type="entry name" value="CYCLIC NUCLEOTIDE-BINDING DOMAIN CONTAINING PROTEIN"/>
    <property type="match status" value="1"/>
</dbReference>
<dbReference type="Proteomes" id="UP000325797">
    <property type="component" value="Chromosome"/>
</dbReference>
<organism evidence="3 4">
    <name type="scientific">Hypericibacter adhaerens</name>
    <dbReference type="NCBI Taxonomy" id="2602016"/>
    <lineage>
        <taxon>Bacteria</taxon>
        <taxon>Pseudomonadati</taxon>
        <taxon>Pseudomonadota</taxon>
        <taxon>Alphaproteobacteria</taxon>
        <taxon>Rhodospirillales</taxon>
        <taxon>Dongiaceae</taxon>
        <taxon>Hypericibacter</taxon>
    </lineage>
</organism>
<dbReference type="EMBL" id="CP042582">
    <property type="protein sequence ID" value="QEX24364.1"/>
    <property type="molecule type" value="Genomic_DNA"/>
</dbReference>
<proteinExistence type="predicted"/>
<evidence type="ECO:0000256" key="1">
    <source>
        <dbReference type="SAM" id="Phobius"/>
    </source>
</evidence>
<keyword evidence="1" id="KW-0812">Transmembrane</keyword>
<feature type="domain" description="Cyclic nucleotide-binding" evidence="2">
    <location>
        <begin position="131"/>
        <end position="236"/>
    </location>
</feature>
<dbReference type="Pfam" id="PF00027">
    <property type="entry name" value="cNMP_binding"/>
    <property type="match status" value="1"/>
</dbReference>
<evidence type="ECO:0000313" key="4">
    <source>
        <dbReference type="Proteomes" id="UP000325797"/>
    </source>
</evidence>
<feature type="transmembrane region" description="Helical" evidence="1">
    <location>
        <begin position="414"/>
        <end position="434"/>
    </location>
</feature>
<feature type="transmembrane region" description="Helical" evidence="1">
    <location>
        <begin position="359"/>
        <end position="379"/>
    </location>
</feature>
<keyword evidence="4" id="KW-1185">Reference proteome</keyword>
<evidence type="ECO:0000313" key="3">
    <source>
        <dbReference type="EMBL" id="QEX24364.1"/>
    </source>
</evidence>
<dbReference type="RefSeq" id="WP_151119651.1">
    <property type="nucleotide sequence ID" value="NZ_CP042582.1"/>
</dbReference>
<dbReference type="SUPFAM" id="SSF51206">
    <property type="entry name" value="cAMP-binding domain-like"/>
    <property type="match status" value="1"/>
</dbReference>
<dbReference type="SMART" id="SM00100">
    <property type="entry name" value="cNMP"/>
    <property type="match status" value="1"/>
</dbReference>
<dbReference type="Gene3D" id="2.60.120.10">
    <property type="entry name" value="Jelly Rolls"/>
    <property type="match status" value="1"/>
</dbReference>
<dbReference type="KEGG" id="hadh:FRZ61_43050"/>
<dbReference type="OrthoDB" id="190787at2"/>
<gene>
    <name evidence="3" type="ORF">FRZ61_43050</name>
</gene>
<feature type="transmembrane region" description="Helical" evidence="1">
    <location>
        <begin position="385"/>
        <end position="407"/>
    </location>
</feature>
<dbReference type="PANTHER" id="PTHR23011:SF28">
    <property type="entry name" value="CYCLIC NUCLEOTIDE-BINDING DOMAIN CONTAINING PROTEIN"/>
    <property type="match status" value="1"/>
</dbReference>
<dbReference type="AlphaFoldDB" id="A0A5J6N4K6"/>